<evidence type="ECO:0000256" key="3">
    <source>
        <dbReference type="ARBA" id="ARBA00022475"/>
    </source>
</evidence>
<feature type="transmembrane region" description="Helical" evidence="8">
    <location>
        <begin position="131"/>
        <end position="151"/>
    </location>
</feature>
<dbReference type="AlphaFoldDB" id="A0A9D1XLN0"/>
<feature type="domain" description="Major facilitator superfamily associated" evidence="9">
    <location>
        <begin position="8"/>
        <end position="352"/>
    </location>
</feature>
<keyword evidence="5 8" id="KW-0812">Transmembrane</keyword>
<reference evidence="10" key="2">
    <citation type="submission" date="2021-04" db="EMBL/GenBank/DDBJ databases">
        <authorList>
            <person name="Gilroy R."/>
        </authorList>
    </citation>
    <scope>NUCLEOTIDE SEQUENCE</scope>
    <source>
        <strain evidence="10">ChiGjej1B1-14440</strain>
    </source>
</reference>
<feature type="transmembrane region" description="Helical" evidence="8">
    <location>
        <begin position="157"/>
        <end position="175"/>
    </location>
</feature>
<sequence length="381" mass="43765">MKYYKNSYLSYLLMYFFYFFSLAVFSGYISVYLMDKGYQSTQVSFVVSCSFVLSMIIQPIVGYLNDHYHQKRLNMIILLLAAMLGICFIFAKNIYTIALIYSLALGLFNSANPVIENMATLSRFQYGKIRIWGTIGYAVASKISGIIYEYVFPEAMYIFFTIGLFICVIGIYGTSNIKQARVRKKEKSRGLVQKNFIIYLIIVFLFYGITNTNTTYLPAMFQNNGLSMNTTSSIIFILTLSELPVIFFSNQYMNKLTNKQLLIGIFILLIIQFFTYSFIHLPLIITIVSICTKAVVTMLFIMLNLKIVSTIVETKYQMSALALVQTCRNLGSIVFQIISGYLIDIYSYDTFYLILCLLSLMTMIIVIFYKIPSGNDQRLFD</sequence>
<evidence type="ECO:0000313" key="10">
    <source>
        <dbReference type="EMBL" id="HIX81322.1"/>
    </source>
</evidence>
<feature type="transmembrane region" description="Helical" evidence="8">
    <location>
        <begin position="12"/>
        <end position="31"/>
    </location>
</feature>
<comment type="caution">
    <text evidence="10">The sequence shown here is derived from an EMBL/GenBank/DDBJ whole genome shotgun (WGS) entry which is preliminary data.</text>
</comment>
<protein>
    <submittedName>
        <fullName evidence="10">MFS transporter</fullName>
    </submittedName>
</protein>
<keyword evidence="4" id="KW-0997">Cell inner membrane</keyword>
<evidence type="ECO:0000256" key="4">
    <source>
        <dbReference type="ARBA" id="ARBA00022519"/>
    </source>
</evidence>
<dbReference type="Gene3D" id="1.20.1250.20">
    <property type="entry name" value="MFS general substrate transporter like domains"/>
    <property type="match status" value="2"/>
</dbReference>
<keyword evidence="2" id="KW-0813">Transport</keyword>
<evidence type="ECO:0000256" key="2">
    <source>
        <dbReference type="ARBA" id="ARBA00022448"/>
    </source>
</evidence>
<evidence type="ECO:0000256" key="7">
    <source>
        <dbReference type="ARBA" id="ARBA00023136"/>
    </source>
</evidence>
<reference evidence="10" key="1">
    <citation type="journal article" date="2021" name="PeerJ">
        <title>Extensive microbial diversity within the chicken gut microbiome revealed by metagenomics and culture.</title>
        <authorList>
            <person name="Gilroy R."/>
            <person name="Ravi A."/>
            <person name="Getino M."/>
            <person name="Pursley I."/>
            <person name="Horton D.L."/>
            <person name="Alikhan N.F."/>
            <person name="Baker D."/>
            <person name="Gharbi K."/>
            <person name="Hall N."/>
            <person name="Watson M."/>
            <person name="Adriaenssens E.M."/>
            <person name="Foster-Nyarko E."/>
            <person name="Jarju S."/>
            <person name="Secka A."/>
            <person name="Antonio M."/>
            <person name="Oren A."/>
            <person name="Chaudhuri R.R."/>
            <person name="La Ragione R."/>
            <person name="Hildebrand F."/>
            <person name="Pallen M.J."/>
        </authorList>
    </citation>
    <scope>NUCLEOTIDE SEQUENCE</scope>
    <source>
        <strain evidence="10">ChiGjej1B1-14440</strain>
    </source>
</reference>
<evidence type="ECO:0000256" key="5">
    <source>
        <dbReference type="ARBA" id="ARBA00022692"/>
    </source>
</evidence>
<evidence type="ECO:0000256" key="6">
    <source>
        <dbReference type="ARBA" id="ARBA00022989"/>
    </source>
</evidence>
<gene>
    <name evidence="10" type="ORF">H9980_05030</name>
</gene>
<keyword evidence="6 8" id="KW-1133">Transmembrane helix</keyword>
<feature type="transmembrane region" description="Helical" evidence="8">
    <location>
        <begin position="43"/>
        <end position="61"/>
    </location>
</feature>
<evidence type="ECO:0000259" key="9">
    <source>
        <dbReference type="Pfam" id="PF12832"/>
    </source>
</evidence>
<proteinExistence type="predicted"/>
<dbReference type="GO" id="GO:0005886">
    <property type="term" value="C:plasma membrane"/>
    <property type="evidence" value="ECO:0007669"/>
    <property type="project" value="UniProtKB-SubCell"/>
</dbReference>
<dbReference type="InterPro" id="IPR036259">
    <property type="entry name" value="MFS_trans_sf"/>
</dbReference>
<organism evidence="10 11">
    <name type="scientific">Candidatus Erysipelatoclostridium merdavium</name>
    <dbReference type="NCBI Taxonomy" id="2838566"/>
    <lineage>
        <taxon>Bacteria</taxon>
        <taxon>Bacillati</taxon>
        <taxon>Bacillota</taxon>
        <taxon>Erysipelotrichia</taxon>
        <taxon>Erysipelotrichales</taxon>
        <taxon>Erysipelotrichales incertae sedis</taxon>
    </lineage>
</organism>
<evidence type="ECO:0000313" key="11">
    <source>
        <dbReference type="Proteomes" id="UP000886724"/>
    </source>
</evidence>
<keyword evidence="7 8" id="KW-0472">Membrane</keyword>
<feature type="transmembrane region" description="Helical" evidence="8">
    <location>
        <begin position="261"/>
        <end position="279"/>
    </location>
</feature>
<dbReference type="PANTHER" id="PTHR23522">
    <property type="entry name" value="BLL5896 PROTEIN"/>
    <property type="match status" value="1"/>
</dbReference>
<feature type="transmembrane region" description="Helical" evidence="8">
    <location>
        <begin position="196"/>
        <end position="219"/>
    </location>
</feature>
<feature type="transmembrane region" description="Helical" evidence="8">
    <location>
        <begin position="285"/>
        <end position="308"/>
    </location>
</feature>
<feature type="transmembrane region" description="Helical" evidence="8">
    <location>
        <begin position="231"/>
        <end position="249"/>
    </location>
</feature>
<comment type="subcellular location">
    <subcellularLocation>
        <location evidence="1">Cell inner membrane</location>
        <topology evidence="1">Multi-pass membrane protein</topology>
    </subcellularLocation>
</comment>
<evidence type="ECO:0000256" key="1">
    <source>
        <dbReference type="ARBA" id="ARBA00004429"/>
    </source>
</evidence>
<accession>A0A9D1XLN0</accession>
<dbReference type="Proteomes" id="UP000886724">
    <property type="component" value="Unassembled WGS sequence"/>
</dbReference>
<feature type="transmembrane region" description="Helical" evidence="8">
    <location>
        <begin position="350"/>
        <end position="369"/>
    </location>
</feature>
<evidence type="ECO:0000256" key="8">
    <source>
        <dbReference type="SAM" id="Phobius"/>
    </source>
</evidence>
<keyword evidence="3" id="KW-1003">Cell membrane</keyword>
<feature type="transmembrane region" description="Helical" evidence="8">
    <location>
        <begin position="73"/>
        <end position="91"/>
    </location>
</feature>
<dbReference type="SUPFAM" id="SSF103473">
    <property type="entry name" value="MFS general substrate transporter"/>
    <property type="match status" value="1"/>
</dbReference>
<feature type="transmembrane region" description="Helical" evidence="8">
    <location>
        <begin position="97"/>
        <end position="119"/>
    </location>
</feature>
<feature type="transmembrane region" description="Helical" evidence="8">
    <location>
        <begin position="320"/>
        <end position="338"/>
    </location>
</feature>
<dbReference type="InterPro" id="IPR024989">
    <property type="entry name" value="MFS_assoc_dom"/>
</dbReference>
<name>A0A9D1XLN0_9FIRM</name>
<dbReference type="Pfam" id="PF12832">
    <property type="entry name" value="MFS_1_like"/>
    <property type="match status" value="1"/>
</dbReference>
<dbReference type="EMBL" id="DXET01000112">
    <property type="protein sequence ID" value="HIX81322.1"/>
    <property type="molecule type" value="Genomic_DNA"/>
</dbReference>
<dbReference type="PANTHER" id="PTHR23522:SF10">
    <property type="entry name" value="3-PHENYLPROPIONIC ACID TRANSPORTER-RELATED"/>
    <property type="match status" value="1"/>
</dbReference>